<proteinExistence type="predicted"/>
<sequence length="617" mass="69653">MRPLIYGNGTLLVCVDERGVVRDFYYPYAGMENHGGYVRLGLFDLEDGRFGWLEGWDVGQGYQDASLIGETVYESREFEARVTVKEMVHQEQNFFLRSIEVADTSRRPRRLRLFSSQNYHILENNYANTAVRDGPMMSHYKRDRFILQSSQPAFDQFTTGISQWRGMEGTWKDAEDGVLEGNVVSHGTADSTLGWTLALEPGKSSTVHFWACIGRNFPEAKRIDSWIRERDVEAIYRSNLRFWGSFCMKARSPLLELPASIREAFNRSLLTVACHLDRGGSVIASCDSEIKQQGADYYTYCWPRDAAWVAIALDRAGYGQLSFQILQFFKRIIDKRGYFRHKYTPAGDLGSTWHPLPMVQIDETATPIYAAYVHWLESEDVRELSSLYEPLVKPAADSLVKFLSDGLPGPSYDLWEERKGVYTYSCATVFAGLRGASAMAFALGDDVSAERWGEAARILRENAVSRLYDPSLGRFKRGIGDDTVDASLFAAWYLGLVKDDDPMAEGTMNSIEKELCRPNGGVARYAGDGYQGYMNSWPLCTLWLAQWHIRRGRLDKALGLMEWCVRSSAPTGLMPEQVGDKGEPLSVLPLAWSHSTFILTVVECLEALKKMATSQSL</sequence>
<dbReference type="InterPro" id="IPR008928">
    <property type="entry name" value="6-hairpin_glycosidase_sf"/>
</dbReference>
<dbReference type="SMR" id="H8I479"/>
<dbReference type="Proteomes" id="UP000005233">
    <property type="component" value="Chromosome"/>
</dbReference>
<dbReference type="Gene3D" id="1.50.10.10">
    <property type="match status" value="1"/>
</dbReference>
<evidence type="ECO:0000313" key="2">
    <source>
        <dbReference type="EMBL" id="AFC99218.1"/>
    </source>
</evidence>
<organism evidence="2 3">
    <name type="scientific">Methanocella conradii (strain DSM 24694 / JCM 17849 / CGMCC 1.5162 / HZ254)</name>
    <dbReference type="NCBI Taxonomy" id="1041930"/>
    <lineage>
        <taxon>Archaea</taxon>
        <taxon>Methanobacteriati</taxon>
        <taxon>Methanobacteriota</taxon>
        <taxon>Stenosarchaea group</taxon>
        <taxon>Methanomicrobia</taxon>
        <taxon>Methanocellales</taxon>
        <taxon>Methanocellaceae</taxon>
        <taxon>Methanocella</taxon>
    </lineage>
</organism>
<dbReference type="OrthoDB" id="36362at2157"/>
<dbReference type="EC" id="3.2.1.3" evidence="2"/>
<dbReference type="GeneID" id="11970336"/>
<keyword evidence="3" id="KW-1185">Reference proteome</keyword>
<dbReference type="InterPro" id="IPR011613">
    <property type="entry name" value="GH15-like"/>
</dbReference>
<dbReference type="EMBL" id="CP003243">
    <property type="protein sequence ID" value="AFC99218.1"/>
    <property type="molecule type" value="Genomic_DNA"/>
</dbReference>
<feature type="domain" description="GH15-like" evidence="1">
    <location>
        <begin position="263"/>
        <end position="598"/>
    </location>
</feature>
<protein>
    <submittedName>
        <fullName evidence="2">Glucoamylase and related glycosyl hydrolase</fullName>
        <ecNumber evidence="2">3.2.1.3</ecNumber>
    </submittedName>
</protein>
<dbReference type="KEGG" id="mez:Mtc_0451"/>
<keyword evidence="2" id="KW-0378">Hydrolase</keyword>
<dbReference type="eggNOG" id="arCOG03285">
    <property type="taxonomic scope" value="Archaea"/>
</dbReference>
<dbReference type="PANTHER" id="PTHR31616:SF13">
    <property type="entry name" value="GLUCAN 1,4-ALPHA-GLUCOSIDASE"/>
    <property type="match status" value="1"/>
</dbReference>
<gene>
    <name evidence="2" type="ordered locus">Mtc_0451</name>
</gene>
<dbReference type="InterPro" id="IPR012341">
    <property type="entry name" value="6hp_glycosidase-like_sf"/>
</dbReference>
<reference evidence="2 3" key="1">
    <citation type="journal article" date="2012" name="J. Bacteriol.">
        <title>Complete genome sequence of a thermophilic methanogen, Methanocella conradii HZ254, isolated from Chinese rice field soil.</title>
        <authorList>
            <person name="Lu Z."/>
            <person name="Lu Y."/>
        </authorList>
    </citation>
    <scope>NUCLEOTIDE SEQUENCE [LARGE SCALE GENOMIC DNA]</scope>
    <source>
        <strain evidence="3">DSM 24694 / JCM 17849 / CGMCC 1.5162 / HZ254</strain>
    </source>
</reference>
<dbReference type="RefSeq" id="WP_014405057.1">
    <property type="nucleotide sequence ID" value="NC_017034.1"/>
</dbReference>
<dbReference type="SUPFAM" id="SSF48208">
    <property type="entry name" value="Six-hairpin glycosidases"/>
    <property type="match status" value="1"/>
</dbReference>
<dbReference type="GO" id="GO:0005975">
    <property type="term" value="P:carbohydrate metabolic process"/>
    <property type="evidence" value="ECO:0007669"/>
    <property type="project" value="InterPro"/>
</dbReference>
<evidence type="ECO:0000259" key="1">
    <source>
        <dbReference type="Pfam" id="PF00723"/>
    </source>
</evidence>
<evidence type="ECO:0000313" key="3">
    <source>
        <dbReference type="Proteomes" id="UP000005233"/>
    </source>
</evidence>
<dbReference type="PANTHER" id="PTHR31616">
    <property type="entry name" value="TREHALASE"/>
    <property type="match status" value="1"/>
</dbReference>
<dbReference type="AlphaFoldDB" id="H8I479"/>
<keyword evidence="2" id="KW-0326">Glycosidase</keyword>
<accession>H8I479</accession>
<dbReference type="Pfam" id="PF00723">
    <property type="entry name" value="Glyco_hydro_15"/>
    <property type="match status" value="1"/>
</dbReference>
<dbReference type="GO" id="GO:0004339">
    <property type="term" value="F:glucan 1,4-alpha-glucosidase activity"/>
    <property type="evidence" value="ECO:0007669"/>
    <property type="project" value="UniProtKB-EC"/>
</dbReference>
<dbReference type="HOGENOM" id="CLU_028187_0_0_2"/>
<name>H8I479_METCZ</name>
<dbReference type="STRING" id="1041930.Mtc_0451"/>